<keyword evidence="5 9" id="KW-0863">Zinc-finger</keyword>
<dbReference type="GO" id="GO:0003723">
    <property type="term" value="F:RNA binding"/>
    <property type="evidence" value="ECO:0007669"/>
    <property type="project" value="UniProtKB-KW"/>
</dbReference>
<dbReference type="Proteomes" id="UP000008312">
    <property type="component" value="Unassembled WGS sequence"/>
</dbReference>
<dbReference type="GO" id="GO:0006397">
    <property type="term" value="P:mRNA processing"/>
    <property type="evidence" value="ECO:0007669"/>
    <property type="project" value="UniProtKB-KW"/>
</dbReference>
<dbReference type="Gene3D" id="4.10.1000.10">
    <property type="entry name" value="Zinc finger, CCCH-type"/>
    <property type="match status" value="1"/>
</dbReference>
<dbReference type="GO" id="GO:0005634">
    <property type="term" value="C:nucleus"/>
    <property type="evidence" value="ECO:0007669"/>
    <property type="project" value="UniProtKB-SubCell"/>
</dbReference>
<evidence type="ECO:0000256" key="5">
    <source>
        <dbReference type="ARBA" id="ARBA00022771"/>
    </source>
</evidence>
<evidence type="ECO:0000256" key="7">
    <source>
        <dbReference type="ARBA" id="ARBA00022884"/>
    </source>
</evidence>
<evidence type="ECO:0000313" key="11">
    <source>
        <dbReference type="EMBL" id="CBK24011.2"/>
    </source>
</evidence>
<evidence type="ECO:0000313" key="12">
    <source>
        <dbReference type="Proteomes" id="UP000008312"/>
    </source>
</evidence>
<proteinExistence type="predicted"/>
<keyword evidence="2" id="KW-0507">mRNA processing</keyword>
<keyword evidence="8" id="KW-0539">Nucleus</keyword>
<organism evidence="11">
    <name type="scientific">Blastocystis hominis</name>
    <dbReference type="NCBI Taxonomy" id="12968"/>
    <lineage>
        <taxon>Eukaryota</taxon>
        <taxon>Sar</taxon>
        <taxon>Stramenopiles</taxon>
        <taxon>Bigyra</taxon>
        <taxon>Opalozoa</taxon>
        <taxon>Opalinata</taxon>
        <taxon>Blastocystidae</taxon>
        <taxon>Blastocystis</taxon>
    </lineage>
</organism>
<dbReference type="AlphaFoldDB" id="D8M7H2"/>
<keyword evidence="6 9" id="KW-0862">Zinc</keyword>
<feature type="domain" description="C3H1-type" evidence="10">
    <location>
        <begin position="26"/>
        <end position="53"/>
    </location>
</feature>
<evidence type="ECO:0000259" key="10">
    <source>
        <dbReference type="PROSITE" id="PS50103"/>
    </source>
</evidence>
<dbReference type="PROSITE" id="PS50103">
    <property type="entry name" value="ZF_C3H1"/>
    <property type="match status" value="1"/>
</dbReference>
<dbReference type="InterPro" id="IPR036855">
    <property type="entry name" value="Znf_CCCH_sf"/>
</dbReference>
<evidence type="ECO:0000256" key="9">
    <source>
        <dbReference type="PROSITE-ProRule" id="PRU00723"/>
    </source>
</evidence>
<evidence type="ECO:0000256" key="1">
    <source>
        <dbReference type="ARBA" id="ARBA00004123"/>
    </source>
</evidence>
<name>D8M7H2_BLAHO</name>
<dbReference type="PANTHER" id="PTHR23102">
    <property type="entry name" value="CLEAVAGE AND POLYADENYLATION SPECIFICITY FACTOR SUBUNIT 4-RELATED"/>
    <property type="match status" value="1"/>
</dbReference>
<evidence type="ECO:0000256" key="8">
    <source>
        <dbReference type="ARBA" id="ARBA00023242"/>
    </source>
</evidence>
<dbReference type="GeneID" id="24922839"/>
<dbReference type="OrthoDB" id="1914176at2759"/>
<keyword evidence="12" id="KW-1185">Reference proteome</keyword>
<dbReference type="GO" id="GO:0008270">
    <property type="term" value="F:zinc ion binding"/>
    <property type="evidence" value="ECO:0007669"/>
    <property type="project" value="UniProtKB-KW"/>
</dbReference>
<accession>D8M7H2</accession>
<evidence type="ECO:0000256" key="3">
    <source>
        <dbReference type="ARBA" id="ARBA00022723"/>
    </source>
</evidence>
<sequence>MSDFHFNFEETVDILNSQTPTVSPKEKKDIVCRHWLKHECQRGDACAYLHEFIPDKVPECELGARCLSTPRVTEKCILTKLLIL</sequence>
<gene>
    <name evidence="11" type="ORF">GSBLH_T00006715001</name>
</gene>
<dbReference type="InParanoid" id="D8M7H2"/>
<evidence type="ECO:0000256" key="2">
    <source>
        <dbReference type="ARBA" id="ARBA00022664"/>
    </source>
</evidence>
<dbReference type="InterPro" id="IPR000571">
    <property type="entry name" value="Znf_CCCH"/>
</dbReference>
<dbReference type="Pfam" id="PF00642">
    <property type="entry name" value="zf-CCCH"/>
    <property type="match status" value="1"/>
</dbReference>
<dbReference type="InterPro" id="IPR045348">
    <property type="entry name" value="CPSF4/Yth1"/>
</dbReference>
<dbReference type="PANTHER" id="PTHR23102:SF24">
    <property type="entry name" value="CLEAVAGE AND POLYADENYLATION SPECIFICITY FACTOR SUBUNIT 4"/>
    <property type="match status" value="1"/>
</dbReference>
<dbReference type="EMBL" id="FN668672">
    <property type="protein sequence ID" value="CBK24011.2"/>
    <property type="molecule type" value="Genomic_DNA"/>
</dbReference>
<protein>
    <recommendedName>
        <fullName evidence="10">C3H1-type domain-containing protein</fullName>
    </recommendedName>
</protein>
<keyword evidence="4" id="KW-0677">Repeat</keyword>
<feature type="zinc finger region" description="C3H1-type" evidence="9">
    <location>
        <begin position="26"/>
        <end position="53"/>
    </location>
</feature>
<comment type="subcellular location">
    <subcellularLocation>
        <location evidence="1">Nucleus</location>
    </subcellularLocation>
</comment>
<evidence type="ECO:0000256" key="4">
    <source>
        <dbReference type="ARBA" id="ARBA00022737"/>
    </source>
</evidence>
<evidence type="ECO:0000256" key="6">
    <source>
        <dbReference type="ARBA" id="ARBA00022833"/>
    </source>
</evidence>
<keyword evidence="3 9" id="KW-0479">Metal-binding</keyword>
<reference evidence="11" key="1">
    <citation type="submission" date="2010-02" db="EMBL/GenBank/DDBJ databases">
        <title>Sequencing and annotation of the Blastocystis hominis genome.</title>
        <authorList>
            <person name="Wincker P."/>
        </authorList>
    </citation>
    <scope>NUCLEOTIDE SEQUENCE</scope>
    <source>
        <strain evidence="11">Singapore isolate B</strain>
    </source>
</reference>
<dbReference type="SUPFAM" id="SSF90229">
    <property type="entry name" value="CCCH zinc finger"/>
    <property type="match status" value="1"/>
</dbReference>
<keyword evidence="7" id="KW-0694">RNA-binding</keyword>
<dbReference type="RefSeq" id="XP_012898059.1">
    <property type="nucleotide sequence ID" value="XM_013042605.1"/>
</dbReference>